<dbReference type="SUPFAM" id="SSF50729">
    <property type="entry name" value="PH domain-like"/>
    <property type="match status" value="1"/>
</dbReference>
<feature type="compositionally biased region" description="Acidic residues" evidence="1">
    <location>
        <begin position="734"/>
        <end position="749"/>
    </location>
</feature>
<dbReference type="PROSITE" id="PS50003">
    <property type="entry name" value="PH_DOMAIN"/>
    <property type="match status" value="1"/>
</dbReference>
<feature type="compositionally biased region" description="Low complexity" evidence="1">
    <location>
        <begin position="248"/>
        <end position="260"/>
    </location>
</feature>
<dbReference type="InterPro" id="IPR011993">
    <property type="entry name" value="PH-like_dom_sf"/>
</dbReference>
<dbReference type="InterPro" id="IPR001849">
    <property type="entry name" value="PH_domain"/>
</dbReference>
<feature type="compositionally biased region" description="Acidic residues" evidence="1">
    <location>
        <begin position="764"/>
        <end position="784"/>
    </location>
</feature>
<feature type="domain" description="PH" evidence="2">
    <location>
        <begin position="401"/>
        <end position="496"/>
    </location>
</feature>
<dbReference type="VEuPathDB" id="TriTrypDB:TvY486_1113580"/>
<feature type="compositionally biased region" description="Basic and acidic residues" evidence="1">
    <location>
        <begin position="804"/>
        <end position="818"/>
    </location>
</feature>
<feature type="region of interest" description="Disordered" evidence="1">
    <location>
        <begin position="570"/>
        <end position="605"/>
    </location>
</feature>
<evidence type="ECO:0000259" key="2">
    <source>
        <dbReference type="PROSITE" id="PS50003"/>
    </source>
</evidence>
<reference evidence="3" key="1">
    <citation type="journal article" date="2012" name="Proc. Natl. Acad. Sci. U.S.A.">
        <title>Antigenic diversity is generated by distinct evolutionary mechanisms in African trypanosome species.</title>
        <authorList>
            <person name="Jackson A.P."/>
            <person name="Berry A."/>
            <person name="Aslett M."/>
            <person name="Allison H.C."/>
            <person name="Burton P."/>
            <person name="Vavrova-Anderson J."/>
            <person name="Brown R."/>
            <person name="Browne H."/>
            <person name="Corton N."/>
            <person name="Hauser H."/>
            <person name="Gamble J."/>
            <person name="Gilderthorp R."/>
            <person name="Marcello L."/>
            <person name="McQuillan J."/>
            <person name="Otto T.D."/>
            <person name="Quail M.A."/>
            <person name="Sanders M.J."/>
            <person name="van Tonder A."/>
            <person name="Ginger M.L."/>
            <person name="Field M.C."/>
            <person name="Barry J.D."/>
            <person name="Hertz-Fowler C."/>
            <person name="Berriman M."/>
        </authorList>
    </citation>
    <scope>NUCLEOTIDE SEQUENCE</scope>
    <source>
        <strain evidence="3">Y486</strain>
    </source>
</reference>
<feature type="region of interest" description="Disordered" evidence="1">
    <location>
        <begin position="644"/>
        <end position="884"/>
    </location>
</feature>
<dbReference type="SMART" id="SM00233">
    <property type="entry name" value="PH"/>
    <property type="match status" value="1"/>
</dbReference>
<feature type="compositionally biased region" description="Basic and acidic residues" evidence="1">
    <location>
        <begin position="663"/>
        <end position="677"/>
    </location>
</feature>
<accession>G0U8F0</accession>
<organism evidence="3">
    <name type="scientific">Trypanosoma vivax (strain Y486)</name>
    <dbReference type="NCBI Taxonomy" id="1055687"/>
    <lineage>
        <taxon>Eukaryota</taxon>
        <taxon>Discoba</taxon>
        <taxon>Euglenozoa</taxon>
        <taxon>Kinetoplastea</taxon>
        <taxon>Metakinetoplastina</taxon>
        <taxon>Trypanosomatida</taxon>
        <taxon>Trypanosomatidae</taxon>
        <taxon>Trypanosoma</taxon>
        <taxon>Duttonella</taxon>
    </lineage>
</organism>
<sequence>MTFTLSAQKVVSTLQNLLKEEDATLTRLTYLMDFIHDPLVNSCKSPPSPTHQSLRSSNVKNGGGVPEILSPVLIRNLFANVAALRGIHSAVVMRLAMALSEVTVRLEELKAGNESGFELVSQGSETTEDVLELEKVVEVFCSNVMQKYVAEHMKFSLHYSRSISPCLLEMWQTFCPTHNRSGANGNHLSVDNFYSTRPMGRRTDFSSYRGFVRFLWCLMGGERGVPDDPRASGARMPDYSTRGGEAKSSPSTSSSTPHSTGGAVASTAEQVNFIFASSIAMTEDPHIPANWRGFETLLALLSSPLASLRRFVHVGSLLVGSNCLAKSLKQQLQVQFLVPVSTRVAEEENMALSELAKQDAKNITNLIEGADATTSEEATSLPGYKDKKFTRVDPFSDGSRVLVHRGRLTKRFRRGRHERVVFLFSDWLCYAEDLANGRLRLRASLSLDGLKVVELNNGTDCENSFDVVTPKMRFSFIAPTREQRQQWVNALRSTVQLYEKRSHRPSAPPKQQREGAADVAPERAPTAKGMVLFSGSRLLRQQRSDYYLQEQLKRRATLSAAVESAAEIDEVTGKNSEQTGGHTVIPATTGDLKEGRSGLQTHSDTAGSVLQVEEDVAQKVTEGDEDLVRVSVENLGELQLCAHVSSDSSDCSDSDEALPNELTSKETKAHLQRRFQDPMRLFGCSNDDGNSDHEKMGFGLRRSSQSSGETNETEDERERPEGGGGAANVSINENIEDNGEVESDSDEDGGGAVWAGQKSFSLSDSEDNEREEEEEEGEEVEEEGTPVVKNVAVEDLRSSFNNEECEHRNTGQGDDSHVTDTTLDESTTDRQTDVNKAVQGHDNNVVDSSVRVGSCSSEGSNVEECPTSAHTAPSEGEGGIENIR</sequence>
<gene>
    <name evidence="3" type="ORF">TVY486_1113580</name>
</gene>
<dbReference type="AlphaFoldDB" id="G0U8F0"/>
<evidence type="ECO:0000313" key="3">
    <source>
        <dbReference type="EMBL" id="CCC53874.1"/>
    </source>
</evidence>
<dbReference type="Gene3D" id="2.30.29.30">
    <property type="entry name" value="Pleckstrin-homology domain (PH domain)/Phosphotyrosine-binding domain (PTB)"/>
    <property type="match status" value="1"/>
</dbReference>
<dbReference type="Pfam" id="PF00169">
    <property type="entry name" value="PH"/>
    <property type="match status" value="1"/>
</dbReference>
<feature type="region of interest" description="Disordered" evidence="1">
    <location>
        <begin position="227"/>
        <end position="262"/>
    </location>
</feature>
<proteinExistence type="predicted"/>
<protein>
    <recommendedName>
        <fullName evidence="2">PH domain-containing protein</fullName>
    </recommendedName>
</protein>
<dbReference type="EMBL" id="HE573027">
    <property type="protein sequence ID" value="CCC53874.1"/>
    <property type="molecule type" value="Genomic_DNA"/>
</dbReference>
<name>G0U8F0_TRYVY</name>
<feature type="region of interest" description="Disordered" evidence="1">
    <location>
        <begin position="499"/>
        <end position="523"/>
    </location>
</feature>
<evidence type="ECO:0000256" key="1">
    <source>
        <dbReference type="SAM" id="MobiDB-lite"/>
    </source>
</evidence>